<name>A0AAD7N3Q9_9AGAR</name>
<keyword evidence="3" id="KW-1185">Reference proteome</keyword>
<evidence type="ECO:0000313" key="3">
    <source>
        <dbReference type="Proteomes" id="UP001215598"/>
    </source>
</evidence>
<proteinExistence type="predicted"/>
<evidence type="ECO:0000256" key="1">
    <source>
        <dbReference type="SAM" id="MobiDB-lite"/>
    </source>
</evidence>
<comment type="caution">
    <text evidence="2">The sequence shown here is derived from an EMBL/GenBank/DDBJ whole genome shotgun (WGS) entry which is preliminary data.</text>
</comment>
<dbReference type="AlphaFoldDB" id="A0AAD7N3Q9"/>
<dbReference type="Proteomes" id="UP001215598">
    <property type="component" value="Unassembled WGS sequence"/>
</dbReference>
<reference evidence="2" key="1">
    <citation type="submission" date="2023-03" db="EMBL/GenBank/DDBJ databases">
        <title>Massive genome expansion in bonnet fungi (Mycena s.s.) driven by repeated elements and novel gene families across ecological guilds.</title>
        <authorList>
            <consortium name="Lawrence Berkeley National Laboratory"/>
            <person name="Harder C.B."/>
            <person name="Miyauchi S."/>
            <person name="Viragh M."/>
            <person name="Kuo A."/>
            <person name="Thoen E."/>
            <person name="Andreopoulos B."/>
            <person name="Lu D."/>
            <person name="Skrede I."/>
            <person name="Drula E."/>
            <person name="Henrissat B."/>
            <person name="Morin E."/>
            <person name="Kohler A."/>
            <person name="Barry K."/>
            <person name="LaButti K."/>
            <person name="Morin E."/>
            <person name="Salamov A."/>
            <person name="Lipzen A."/>
            <person name="Mereny Z."/>
            <person name="Hegedus B."/>
            <person name="Baldrian P."/>
            <person name="Stursova M."/>
            <person name="Weitz H."/>
            <person name="Taylor A."/>
            <person name="Grigoriev I.V."/>
            <person name="Nagy L.G."/>
            <person name="Martin F."/>
            <person name="Kauserud H."/>
        </authorList>
    </citation>
    <scope>NUCLEOTIDE SEQUENCE</scope>
    <source>
        <strain evidence="2">CBHHK182m</strain>
    </source>
</reference>
<dbReference type="EMBL" id="JARKIB010000087">
    <property type="protein sequence ID" value="KAJ7744369.1"/>
    <property type="molecule type" value="Genomic_DNA"/>
</dbReference>
<feature type="region of interest" description="Disordered" evidence="1">
    <location>
        <begin position="77"/>
        <end position="116"/>
    </location>
</feature>
<organism evidence="2 3">
    <name type="scientific">Mycena metata</name>
    <dbReference type="NCBI Taxonomy" id="1033252"/>
    <lineage>
        <taxon>Eukaryota</taxon>
        <taxon>Fungi</taxon>
        <taxon>Dikarya</taxon>
        <taxon>Basidiomycota</taxon>
        <taxon>Agaricomycotina</taxon>
        <taxon>Agaricomycetes</taxon>
        <taxon>Agaricomycetidae</taxon>
        <taxon>Agaricales</taxon>
        <taxon>Marasmiineae</taxon>
        <taxon>Mycenaceae</taxon>
        <taxon>Mycena</taxon>
    </lineage>
</organism>
<feature type="compositionally biased region" description="Basic and acidic residues" evidence="1">
    <location>
        <begin position="92"/>
        <end position="102"/>
    </location>
</feature>
<protein>
    <submittedName>
        <fullName evidence="2">Uncharacterized protein</fullName>
    </submittedName>
</protein>
<sequence length="255" mass="28696">MRVGLGHSEEVLDPSEDQCIENWITTVVPRGALGSLESIVITFASSPKSRATARNIVKSHLVTPRTSYLARQQCKRNKPKAPAHFSVPQLGSEREQKTHRESAANPDTEEFTSSRRILTSAQVGTHNLKMMRTLGYFRARQRNEPGPSGATVSIDSRGKINEAMECAHERRQRLPQRMERHNPIPMLCDQGVKATLATAEPGWDGGRAVYRGRETVACRIVHSEISSIEVQGYDNWESEAWRQCSRLGTEERRTY</sequence>
<accession>A0AAD7N3Q9</accession>
<gene>
    <name evidence="2" type="ORF">B0H16DRAFT_1463241</name>
</gene>
<evidence type="ECO:0000313" key="2">
    <source>
        <dbReference type="EMBL" id="KAJ7744369.1"/>
    </source>
</evidence>